<gene>
    <name evidence="2" type="ORF">O0I10_006565</name>
</gene>
<name>A0AAD7V3X3_9FUNG</name>
<organism evidence="2 3">
    <name type="scientific">Lichtheimia ornata</name>
    <dbReference type="NCBI Taxonomy" id="688661"/>
    <lineage>
        <taxon>Eukaryota</taxon>
        <taxon>Fungi</taxon>
        <taxon>Fungi incertae sedis</taxon>
        <taxon>Mucoromycota</taxon>
        <taxon>Mucoromycotina</taxon>
        <taxon>Mucoromycetes</taxon>
        <taxon>Mucorales</taxon>
        <taxon>Lichtheimiaceae</taxon>
        <taxon>Lichtheimia</taxon>
    </lineage>
</organism>
<dbReference type="RefSeq" id="XP_058342663.1">
    <property type="nucleotide sequence ID" value="XM_058486592.1"/>
</dbReference>
<evidence type="ECO:0000256" key="1">
    <source>
        <dbReference type="SAM" id="MobiDB-lite"/>
    </source>
</evidence>
<dbReference type="Proteomes" id="UP001234581">
    <property type="component" value="Unassembled WGS sequence"/>
</dbReference>
<reference evidence="2 3" key="1">
    <citation type="submission" date="2023-03" db="EMBL/GenBank/DDBJ databases">
        <title>Genome sequence of Lichtheimia ornata CBS 291.66.</title>
        <authorList>
            <person name="Mohabir J.T."/>
            <person name="Shea T.P."/>
            <person name="Kurbessoian T."/>
            <person name="Berby B."/>
            <person name="Fontaine J."/>
            <person name="Livny J."/>
            <person name="Gnirke A."/>
            <person name="Stajich J.E."/>
            <person name="Cuomo C.A."/>
        </authorList>
    </citation>
    <scope>NUCLEOTIDE SEQUENCE [LARGE SCALE GENOMIC DNA]</scope>
    <source>
        <strain evidence="2">CBS 291.66</strain>
    </source>
</reference>
<sequence length="446" mass="50810">MSTQQTSNTRPCRCGSISHQRTSNSSCRLNARNLRPQLHSQEEANTRNTRNTRRRLNDEEEANTRNTRRRLNDEEEADTRNTRNTRRQLNGEEQPNEPSIASINNAPTNPTRLCPQCNSPTHRSRRSAQCPFNRDNIVSEHGAQYKLACHADSFLPEHVYGPNVSQQPDATYRRHTFPAMDVSCPFCGALMWMEEKVVGSSRINPRFALCCSQGNTRLPIPNEPPSEIIDLITADRTSRNQSHVNFMNNIRAYNSMFAFCSIKANYDRRLADGSDGVPTYRINGTMYHHMGALSAREGQEPKFSQIYFLDEQEQMARRTTLFSGLDNEIIEMLQRLISTVNPMALRFRSAYEIHSNNPVSEVQVVIKSARQLGRRFDTPTCAEVAAVPVENAVDGSIEPYDIVVSNRQGGLLQIINSLHKSYMALHYVLMFPYGDDGWFHTMTLLY</sequence>
<evidence type="ECO:0008006" key="4">
    <source>
        <dbReference type="Google" id="ProtNLM"/>
    </source>
</evidence>
<proteinExistence type="predicted"/>
<dbReference type="GeneID" id="83213976"/>
<dbReference type="PANTHER" id="PTHR45786:SF74">
    <property type="entry name" value="ATP-DEPENDENT DNA HELICASE"/>
    <property type="match status" value="1"/>
</dbReference>
<accession>A0AAD7V3X3</accession>
<dbReference type="PANTHER" id="PTHR45786">
    <property type="entry name" value="DNA BINDING PROTEIN-LIKE"/>
    <property type="match status" value="1"/>
</dbReference>
<protein>
    <recommendedName>
        <fullName evidence="4">Helitron helicase-like domain-containing protein</fullName>
    </recommendedName>
</protein>
<evidence type="ECO:0000313" key="3">
    <source>
        <dbReference type="Proteomes" id="UP001234581"/>
    </source>
</evidence>
<feature type="compositionally biased region" description="Polar residues" evidence="1">
    <location>
        <begin position="1"/>
        <end position="10"/>
    </location>
</feature>
<dbReference type="AlphaFoldDB" id="A0AAD7V3X3"/>
<feature type="compositionally biased region" description="Polar residues" evidence="1">
    <location>
        <begin position="91"/>
        <end position="121"/>
    </location>
</feature>
<feature type="compositionally biased region" description="Polar residues" evidence="1">
    <location>
        <begin position="17"/>
        <end position="28"/>
    </location>
</feature>
<dbReference type="EMBL" id="JARTCD010000029">
    <property type="protein sequence ID" value="KAJ8657750.1"/>
    <property type="molecule type" value="Genomic_DNA"/>
</dbReference>
<keyword evidence="3" id="KW-1185">Reference proteome</keyword>
<comment type="caution">
    <text evidence="2">The sequence shown here is derived from an EMBL/GenBank/DDBJ whole genome shotgun (WGS) entry which is preliminary data.</text>
</comment>
<feature type="region of interest" description="Disordered" evidence="1">
    <location>
        <begin position="1"/>
        <end position="128"/>
    </location>
</feature>
<evidence type="ECO:0000313" key="2">
    <source>
        <dbReference type="EMBL" id="KAJ8657750.1"/>
    </source>
</evidence>